<name>A0A9W8NKB6_9PEZI</name>
<sequence>MTTRNSDSDQAPREKTREKMSPTDPTHPNLDRTISVNFGSVDVNESNAITTKRGLKSRHAQMIALGGTIGTGLFVGSGQALSRGGPLFMLLAYIFITVLVYGVATATGEMSAYLPLPGTTVGSLGDRFVSKSLGFTLGWLYVYICALTVPAEINATVLVLDYWNPPLSPAVWITIVGIVVFLCNFLPVTVYGEAEFWFASTKVIGIVGLLTLSVILFFGGGPSHEPLWFSNWDIGGATKSYILDGSAGRLIAIISVTTYSVYAFAFAPELLVATSGEMESPRRNIPTATKRYFYRLVIFYILGALAIGIIVPSTNPNLLNGTTSAASSPWAIGINLAGIPILGHVVNAIIVLSAWSAANSYFYLASRALYSMAVVGNAPKIFSRCTRQGVPIYAAIAVALVSTLAYINVSAGGVKVFNWFLNIINTGAFQSWICCCIIYLRFRKATALQAVTDLPYRSRFQPYGAWVSGISFLILMLLNGLTVFLPGHWNVSNFLTAYIGIPLFLVVYFGHKFTAGKHDSWAYTATEVDLLTGLDEIIADEQPLPPPQSWYQKCKAVLER</sequence>
<evidence type="ECO:0000256" key="7">
    <source>
        <dbReference type="SAM" id="MobiDB-lite"/>
    </source>
</evidence>
<proteinExistence type="predicted"/>
<dbReference type="PROSITE" id="PS00218">
    <property type="entry name" value="AMINO_ACID_PERMEASE_1"/>
    <property type="match status" value="1"/>
</dbReference>
<dbReference type="Proteomes" id="UP001148614">
    <property type="component" value="Unassembled WGS sequence"/>
</dbReference>
<feature type="transmembrane region" description="Helical" evidence="8">
    <location>
        <begin position="390"/>
        <end position="407"/>
    </location>
</feature>
<dbReference type="GO" id="GO:0016020">
    <property type="term" value="C:membrane"/>
    <property type="evidence" value="ECO:0007669"/>
    <property type="project" value="UniProtKB-SubCell"/>
</dbReference>
<feature type="transmembrane region" description="Helical" evidence="8">
    <location>
        <begin position="419"/>
        <end position="442"/>
    </location>
</feature>
<feature type="transmembrane region" description="Helical" evidence="8">
    <location>
        <begin position="463"/>
        <end position="485"/>
    </location>
</feature>
<reference evidence="10" key="1">
    <citation type="submission" date="2022-07" db="EMBL/GenBank/DDBJ databases">
        <title>Genome Sequence of Xylaria arbuscula.</title>
        <authorList>
            <person name="Buettner E."/>
        </authorList>
    </citation>
    <scope>NUCLEOTIDE SEQUENCE</scope>
    <source>
        <strain evidence="10">VT107</strain>
    </source>
</reference>
<feature type="transmembrane region" description="Helical" evidence="8">
    <location>
        <begin position="491"/>
        <end position="510"/>
    </location>
</feature>
<gene>
    <name evidence="10" type="ORF">NPX13_g2152</name>
</gene>
<evidence type="ECO:0000259" key="9">
    <source>
        <dbReference type="Pfam" id="PF00324"/>
    </source>
</evidence>
<keyword evidence="6 8" id="KW-0472">Membrane</keyword>
<feature type="transmembrane region" description="Helical" evidence="8">
    <location>
        <begin position="87"/>
        <end position="107"/>
    </location>
</feature>
<dbReference type="PIRSF" id="PIRSF006060">
    <property type="entry name" value="AA_transporter"/>
    <property type="match status" value="1"/>
</dbReference>
<keyword evidence="3 8" id="KW-0812">Transmembrane</keyword>
<dbReference type="InterPro" id="IPR004840">
    <property type="entry name" value="Amino_acid_permease_CS"/>
</dbReference>
<dbReference type="InterPro" id="IPR050524">
    <property type="entry name" value="APC_YAT"/>
</dbReference>
<feature type="transmembrane region" description="Helical" evidence="8">
    <location>
        <begin position="169"/>
        <end position="191"/>
    </location>
</feature>
<feature type="compositionally biased region" description="Basic and acidic residues" evidence="7">
    <location>
        <begin position="1"/>
        <end position="21"/>
    </location>
</feature>
<dbReference type="PANTHER" id="PTHR43341:SF38">
    <property type="entry name" value="PROLINE TRANSPORTER (EUROFUNG)"/>
    <property type="match status" value="1"/>
</dbReference>
<feature type="domain" description="Amino acid permease/ SLC12A" evidence="9">
    <location>
        <begin position="59"/>
        <end position="517"/>
    </location>
</feature>
<dbReference type="InterPro" id="IPR004841">
    <property type="entry name" value="AA-permease/SLC12A_dom"/>
</dbReference>
<evidence type="ECO:0000256" key="2">
    <source>
        <dbReference type="ARBA" id="ARBA00022448"/>
    </source>
</evidence>
<evidence type="ECO:0000256" key="3">
    <source>
        <dbReference type="ARBA" id="ARBA00022692"/>
    </source>
</evidence>
<feature type="transmembrane region" description="Helical" evidence="8">
    <location>
        <begin position="250"/>
        <end position="272"/>
    </location>
</feature>
<dbReference type="FunFam" id="1.20.1740.10:FF:000001">
    <property type="entry name" value="Amino acid permease"/>
    <property type="match status" value="1"/>
</dbReference>
<organism evidence="10 11">
    <name type="scientific">Xylaria arbuscula</name>
    <dbReference type="NCBI Taxonomy" id="114810"/>
    <lineage>
        <taxon>Eukaryota</taxon>
        <taxon>Fungi</taxon>
        <taxon>Dikarya</taxon>
        <taxon>Ascomycota</taxon>
        <taxon>Pezizomycotina</taxon>
        <taxon>Sordariomycetes</taxon>
        <taxon>Xylariomycetidae</taxon>
        <taxon>Xylariales</taxon>
        <taxon>Xylariaceae</taxon>
        <taxon>Xylaria</taxon>
    </lineage>
</organism>
<dbReference type="Pfam" id="PF00324">
    <property type="entry name" value="AA_permease"/>
    <property type="match status" value="1"/>
</dbReference>
<accession>A0A9W8NKB6</accession>
<feature type="transmembrane region" description="Helical" evidence="8">
    <location>
        <begin position="331"/>
        <end position="357"/>
    </location>
</feature>
<feature type="transmembrane region" description="Helical" evidence="8">
    <location>
        <begin position="292"/>
        <end position="311"/>
    </location>
</feature>
<keyword evidence="4" id="KW-0029">Amino-acid transport</keyword>
<dbReference type="PANTHER" id="PTHR43341">
    <property type="entry name" value="AMINO ACID PERMEASE"/>
    <property type="match status" value="1"/>
</dbReference>
<evidence type="ECO:0000256" key="8">
    <source>
        <dbReference type="SAM" id="Phobius"/>
    </source>
</evidence>
<dbReference type="VEuPathDB" id="FungiDB:F4678DRAFT_467441"/>
<evidence type="ECO:0000313" key="11">
    <source>
        <dbReference type="Proteomes" id="UP001148614"/>
    </source>
</evidence>
<dbReference type="AlphaFoldDB" id="A0A9W8NKB6"/>
<dbReference type="EMBL" id="JANPWZ010000217">
    <property type="protein sequence ID" value="KAJ3578414.1"/>
    <property type="molecule type" value="Genomic_DNA"/>
</dbReference>
<dbReference type="Gene3D" id="1.20.1740.10">
    <property type="entry name" value="Amino acid/polyamine transporter I"/>
    <property type="match status" value="1"/>
</dbReference>
<dbReference type="GO" id="GO:0015171">
    <property type="term" value="F:amino acid transmembrane transporter activity"/>
    <property type="evidence" value="ECO:0007669"/>
    <property type="project" value="TreeGrafter"/>
</dbReference>
<feature type="transmembrane region" description="Helical" evidence="8">
    <location>
        <begin position="62"/>
        <end position="81"/>
    </location>
</feature>
<evidence type="ECO:0000256" key="4">
    <source>
        <dbReference type="ARBA" id="ARBA00022970"/>
    </source>
</evidence>
<evidence type="ECO:0000256" key="6">
    <source>
        <dbReference type="ARBA" id="ARBA00023136"/>
    </source>
</evidence>
<comment type="caution">
    <text evidence="10">The sequence shown here is derived from an EMBL/GenBank/DDBJ whole genome shotgun (WGS) entry which is preliminary data.</text>
</comment>
<keyword evidence="2" id="KW-0813">Transport</keyword>
<evidence type="ECO:0000256" key="1">
    <source>
        <dbReference type="ARBA" id="ARBA00004141"/>
    </source>
</evidence>
<protein>
    <recommendedName>
        <fullName evidence="9">Amino acid permease/ SLC12A domain-containing protein</fullName>
    </recommendedName>
</protein>
<comment type="subcellular location">
    <subcellularLocation>
        <location evidence="1">Membrane</location>
        <topology evidence="1">Multi-pass membrane protein</topology>
    </subcellularLocation>
</comment>
<evidence type="ECO:0000256" key="5">
    <source>
        <dbReference type="ARBA" id="ARBA00022989"/>
    </source>
</evidence>
<feature type="transmembrane region" description="Helical" evidence="8">
    <location>
        <begin position="128"/>
        <end position="149"/>
    </location>
</feature>
<keyword evidence="5 8" id="KW-1133">Transmembrane helix</keyword>
<keyword evidence="11" id="KW-1185">Reference proteome</keyword>
<evidence type="ECO:0000313" key="10">
    <source>
        <dbReference type="EMBL" id="KAJ3578414.1"/>
    </source>
</evidence>
<feature type="region of interest" description="Disordered" evidence="7">
    <location>
        <begin position="1"/>
        <end position="31"/>
    </location>
</feature>
<feature type="transmembrane region" description="Helical" evidence="8">
    <location>
        <begin position="203"/>
        <end position="221"/>
    </location>
</feature>